<dbReference type="GO" id="GO:0005886">
    <property type="term" value="C:plasma membrane"/>
    <property type="evidence" value="ECO:0007669"/>
    <property type="project" value="UniProtKB-SubCell"/>
</dbReference>
<dbReference type="PANTHER" id="PTHR30213:SF0">
    <property type="entry name" value="UPF0761 MEMBRANE PROTEIN YIHY"/>
    <property type="match status" value="1"/>
</dbReference>
<keyword evidence="2" id="KW-1003">Cell membrane</keyword>
<comment type="subcellular location">
    <subcellularLocation>
        <location evidence="1">Cell membrane</location>
        <topology evidence="1">Multi-pass membrane protein</topology>
    </subcellularLocation>
</comment>
<protein>
    <submittedName>
        <fullName evidence="8">YihY/virulence factor BrkB family protein</fullName>
    </submittedName>
</protein>
<feature type="transmembrane region" description="Helical" evidence="7">
    <location>
        <begin position="257"/>
        <end position="278"/>
    </location>
</feature>
<dbReference type="AlphaFoldDB" id="A0A6M4MEC7"/>
<feature type="region of interest" description="Disordered" evidence="6">
    <location>
        <begin position="289"/>
        <end position="330"/>
    </location>
</feature>
<evidence type="ECO:0000256" key="7">
    <source>
        <dbReference type="SAM" id="Phobius"/>
    </source>
</evidence>
<reference evidence="8 9" key="2">
    <citation type="submission" date="2020-04" db="EMBL/GenBank/DDBJ databases">
        <title>Complete genome sequence of Alteromonas pelagimontana 5.12T.</title>
        <authorList>
            <person name="Sinha R.K."/>
            <person name="Krishnan K.P."/>
            <person name="Kurian J.P."/>
        </authorList>
    </citation>
    <scope>NUCLEOTIDE SEQUENCE [LARGE SCALE GENOMIC DNA]</scope>
    <source>
        <strain evidence="8 9">5.12</strain>
    </source>
</reference>
<evidence type="ECO:0000256" key="3">
    <source>
        <dbReference type="ARBA" id="ARBA00022692"/>
    </source>
</evidence>
<evidence type="ECO:0000256" key="6">
    <source>
        <dbReference type="SAM" id="MobiDB-lite"/>
    </source>
</evidence>
<keyword evidence="5 7" id="KW-0472">Membrane</keyword>
<evidence type="ECO:0000256" key="4">
    <source>
        <dbReference type="ARBA" id="ARBA00022989"/>
    </source>
</evidence>
<accession>A0A6M4MEC7</accession>
<evidence type="ECO:0000313" key="9">
    <source>
        <dbReference type="Proteomes" id="UP000219285"/>
    </source>
</evidence>
<feature type="transmembrane region" description="Helical" evidence="7">
    <location>
        <begin position="36"/>
        <end position="65"/>
    </location>
</feature>
<dbReference type="Pfam" id="PF03631">
    <property type="entry name" value="Virul_fac_BrkB"/>
    <property type="match status" value="1"/>
</dbReference>
<feature type="transmembrane region" description="Helical" evidence="7">
    <location>
        <begin position="147"/>
        <end position="170"/>
    </location>
</feature>
<dbReference type="EMBL" id="CP052766">
    <property type="protein sequence ID" value="QJR81208.1"/>
    <property type="molecule type" value="Genomic_DNA"/>
</dbReference>
<feature type="transmembrane region" description="Helical" evidence="7">
    <location>
        <begin position="109"/>
        <end position="135"/>
    </location>
</feature>
<gene>
    <name evidence="8" type="ORF">CA267_010665</name>
</gene>
<evidence type="ECO:0000256" key="2">
    <source>
        <dbReference type="ARBA" id="ARBA00022475"/>
    </source>
</evidence>
<feature type="transmembrane region" description="Helical" evidence="7">
    <location>
        <begin position="222"/>
        <end position="245"/>
    </location>
</feature>
<dbReference type="OrthoDB" id="9781030at2"/>
<name>A0A6M4MEC7_9ALTE</name>
<dbReference type="RefSeq" id="WP_075609896.1">
    <property type="nucleotide sequence ID" value="NZ_CP052766.1"/>
</dbReference>
<evidence type="ECO:0000256" key="1">
    <source>
        <dbReference type="ARBA" id="ARBA00004651"/>
    </source>
</evidence>
<dbReference type="PANTHER" id="PTHR30213">
    <property type="entry name" value="INNER MEMBRANE PROTEIN YHJD"/>
    <property type="match status" value="1"/>
</dbReference>
<keyword evidence="4 7" id="KW-1133">Transmembrane helix</keyword>
<keyword evidence="9" id="KW-1185">Reference proteome</keyword>
<sequence length="330" mass="36476">MATRKGNEADTFTELPMTAWWTILKRVYTKMQQHNLSLIAAGVAFYFLLAIFPLLAGIISLYGLLVSPDELQDHMTLLINVVPADSRYIIENQLESLINNSNVALSSGFIISLILTLWSSSKGANALITACNITYNETHSRSFLKAILARMVLTACIIIVVITSLIFITVLPQLLSWLTGNWLSDDAARWITWPVLMLVFNAGLATLYRYGPHRAPAKWTWVTPGSLLATVVWVIGSLAFSFYLAEFATYNKTYGSVGGIVILLMWLYLSAYIILLGAEFNSAMELQTERDSTTGTPKPKGARGAFVADHSPQDAPDTHSTPSSFKERKS</sequence>
<feature type="transmembrane region" description="Helical" evidence="7">
    <location>
        <begin position="190"/>
        <end position="210"/>
    </location>
</feature>
<dbReference type="Proteomes" id="UP000219285">
    <property type="component" value="Chromosome"/>
</dbReference>
<dbReference type="NCBIfam" id="TIGR00765">
    <property type="entry name" value="yihY_not_rbn"/>
    <property type="match status" value="1"/>
</dbReference>
<evidence type="ECO:0000313" key="8">
    <source>
        <dbReference type="EMBL" id="QJR81208.1"/>
    </source>
</evidence>
<keyword evidence="3 7" id="KW-0812">Transmembrane</keyword>
<dbReference type="KEGG" id="apel:CA267_010665"/>
<dbReference type="PIRSF" id="PIRSF035875">
    <property type="entry name" value="RNase_BN"/>
    <property type="match status" value="1"/>
</dbReference>
<evidence type="ECO:0000256" key="5">
    <source>
        <dbReference type="ARBA" id="ARBA00023136"/>
    </source>
</evidence>
<proteinExistence type="predicted"/>
<reference evidence="9" key="1">
    <citation type="submission" date="2014-12" db="EMBL/GenBank/DDBJ databases">
        <title>Complete genome sequence of a multi-drug resistant Klebsiella pneumoniae.</title>
        <authorList>
            <person name="Hua X."/>
            <person name="Chen Q."/>
            <person name="Li X."/>
            <person name="Feng Y."/>
            <person name="Ruan Z."/>
            <person name="Yu Y."/>
        </authorList>
    </citation>
    <scope>NUCLEOTIDE SEQUENCE [LARGE SCALE GENOMIC DNA]</scope>
    <source>
        <strain evidence="9">5.12</strain>
    </source>
</reference>
<dbReference type="InterPro" id="IPR017039">
    <property type="entry name" value="Virul_fac_BrkB"/>
</dbReference>
<organism evidence="8 9">
    <name type="scientific">Alteromonas pelagimontana</name>
    <dbReference type="NCBI Taxonomy" id="1858656"/>
    <lineage>
        <taxon>Bacteria</taxon>
        <taxon>Pseudomonadati</taxon>
        <taxon>Pseudomonadota</taxon>
        <taxon>Gammaproteobacteria</taxon>
        <taxon>Alteromonadales</taxon>
        <taxon>Alteromonadaceae</taxon>
        <taxon>Alteromonas/Salinimonas group</taxon>
        <taxon>Alteromonas</taxon>
    </lineage>
</organism>